<gene>
    <name evidence="2" type="ORF">NV381_33255</name>
</gene>
<sequence length="131" mass="13554">MEGGRARLEAGAAGQRGSGRLVTTGAAVDGSAHPRVGRGGWRAAPKHTPAGADVSIASARQAPGRFVDGRGRLARLHWLANGRHTVQDVPAAERAATRPRQLAAARDPAGSREQGRAARGRRSSARNRSAG</sequence>
<dbReference type="Proteomes" id="UP001300012">
    <property type="component" value="Unassembled WGS sequence"/>
</dbReference>
<proteinExistence type="predicted"/>
<protein>
    <submittedName>
        <fullName evidence="2">Uncharacterized protein</fullName>
    </submittedName>
</protein>
<name>A0ABT1YSB4_9BACL</name>
<feature type="region of interest" description="Disordered" evidence="1">
    <location>
        <begin position="1"/>
        <end position="52"/>
    </location>
</feature>
<evidence type="ECO:0000313" key="2">
    <source>
        <dbReference type="EMBL" id="MCR8636069.1"/>
    </source>
</evidence>
<keyword evidence="3" id="KW-1185">Reference proteome</keyword>
<comment type="caution">
    <text evidence="2">The sequence shown here is derived from an EMBL/GenBank/DDBJ whole genome shotgun (WGS) entry which is preliminary data.</text>
</comment>
<feature type="region of interest" description="Disordered" evidence="1">
    <location>
        <begin position="89"/>
        <end position="131"/>
    </location>
</feature>
<organism evidence="2 3">
    <name type="scientific">Paenibacillus radicis</name>
    <name type="common">ex Xue et al. 2023</name>
    <dbReference type="NCBI Taxonomy" id="2972489"/>
    <lineage>
        <taxon>Bacteria</taxon>
        <taxon>Bacillati</taxon>
        <taxon>Bacillota</taxon>
        <taxon>Bacilli</taxon>
        <taxon>Bacillales</taxon>
        <taxon>Paenibacillaceae</taxon>
        <taxon>Paenibacillus</taxon>
    </lineage>
</organism>
<reference evidence="2 3" key="1">
    <citation type="submission" date="2022-08" db="EMBL/GenBank/DDBJ databases">
        <title>Paenibacillus endoradicis sp. nov., Paenibacillus radicibacter sp. nov and Paenibacillus pararadicis sp. nov., three cold-adapted plant growth-promoting bacteria isolated from root of Larix gmelinii in Great Khingan.</title>
        <authorList>
            <person name="Xue H."/>
        </authorList>
    </citation>
    <scope>NUCLEOTIDE SEQUENCE [LARGE SCALE GENOMIC DNA]</scope>
    <source>
        <strain evidence="2 3">N5-1-1-5</strain>
    </source>
</reference>
<evidence type="ECO:0000313" key="3">
    <source>
        <dbReference type="Proteomes" id="UP001300012"/>
    </source>
</evidence>
<evidence type="ECO:0000256" key="1">
    <source>
        <dbReference type="SAM" id="MobiDB-lite"/>
    </source>
</evidence>
<accession>A0ABT1YSB4</accession>
<dbReference type="EMBL" id="JANQBD010000035">
    <property type="protein sequence ID" value="MCR8636069.1"/>
    <property type="molecule type" value="Genomic_DNA"/>
</dbReference>
<dbReference type="RefSeq" id="WP_258217607.1">
    <property type="nucleotide sequence ID" value="NZ_JANQBD010000035.1"/>
</dbReference>